<sequence>MVLVQDQNRELEISVAQVAKPNEEVVQRQKDVEKPERELESAKKNSDAKKLYSDVRRLMSYLEASRVSTAANRRKLQGRLEAKKEELNMLQAQQKSWEVVLTLKDEELGLLNDKVEAQGLTLAELTSHVEALRKELLNYNESDKRRQFFEDVKQAGGRELLALIPF</sequence>
<accession>A0ABD1TBN6</accession>
<protein>
    <submittedName>
        <fullName evidence="3">Uncharacterized protein</fullName>
    </submittedName>
</protein>
<keyword evidence="1" id="KW-0175">Coiled coil</keyword>
<keyword evidence="4" id="KW-1185">Reference proteome</keyword>
<evidence type="ECO:0000313" key="4">
    <source>
        <dbReference type="Proteomes" id="UP001604277"/>
    </source>
</evidence>
<dbReference type="AlphaFoldDB" id="A0ABD1TBN6"/>
<organism evidence="3 4">
    <name type="scientific">Forsythia ovata</name>
    <dbReference type="NCBI Taxonomy" id="205694"/>
    <lineage>
        <taxon>Eukaryota</taxon>
        <taxon>Viridiplantae</taxon>
        <taxon>Streptophyta</taxon>
        <taxon>Embryophyta</taxon>
        <taxon>Tracheophyta</taxon>
        <taxon>Spermatophyta</taxon>
        <taxon>Magnoliopsida</taxon>
        <taxon>eudicotyledons</taxon>
        <taxon>Gunneridae</taxon>
        <taxon>Pentapetalae</taxon>
        <taxon>asterids</taxon>
        <taxon>lamiids</taxon>
        <taxon>Lamiales</taxon>
        <taxon>Oleaceae</taxon>
        <taxon>Forsythieae</taxon>
        <taxon>Forsythia</taxon>
    </lineage>
</organism>
<gene>
    <name evidence="3" type="ORF">Fot_33595</name>
</gene>
<evidence type="ECO:0000313" key="3">
    <source>
        <dbReference type="EMBL" id="KAL2509948.1"/>
    </source>
</evidence>
<evidence type="ECO:0000256" key="1">
    <source>
        <dbReference type="SAM" id="Coils"/>
    </source>
</evidence>
<feature type="region of interest" description="Disordered" evidence="2">
    <location>
        <begin position="24"/>
        <end position="47"/>
    </location>
</feature>
<feature type="coiled-coil region" evidence="1">
    <location>
        <begin position="73"/>
        <end position="142"/>
    </location>
</feature>
<evidence type="ECO:0000256" key="2">
    <source>
        <dbReference type="SAM" id="MobiDB-lite"/>
    </source>
</evidence>
<dbReference type="EMBL" id="JBFOLJ010000009">
    <property type="protein sequence ID" value="KAL2509948.1"/>
    <property type="molecule type" value="Genomic_DNA"/>
</dbReference>
<name>A0ABD1TBN6_9LAMI</name>
<proteinExistence type="predicted"/>
<reference evidence="4" key="1">
    <citation type="submission" date="2024-07" db="EMBL/GenBank/DDBJ databases">
        <title>Two chromosome-level genome assemblies of Korean endemic species Abeliophyllum distichum and Forsythia ovata (Oleaceae).</title>
        <authorList>
            <person name="Jang H."/>
        </authorList>
    </citation>
    <scope>NUCLEOTIDE SEQUENCE [LARGE SCALE GENOMIC DNA]</scope>
</reference>
<dbReference type="Proteomes" id="UP001604277">
    <property type="component" value="Unassembled WGS sequence"/>
</dbReference>
<comment type="caution">
    <text evidence="3">The sequence shown here is derived from an EMBL/GenBank/DDBJ whole genome shotgun (WGS) entry which is preliminary data.</text>
</comment>